<evidence type="ECO:0000259" key="5">
    <source>
        <dbReference type="Pfam" id="PF04825"/>
    </source>
</evidence>
<dbReference type="AlphaFoldDB" id="A0A423XCG2"/>
<dbReference type="OrthoDB" id="5427633at2759"/>
<dbReference type="STRING" id="1230097.A0A423XCG2"/>
<keyword evidence="2" id="KW-0539">Nucleus</keyword>
<dbReference type="InterPro" id="IPR039781">
    <property type="entry name" value="Rad21/Rec8-like"/>
</dbReference>
<proteinExistence type="predicted"/>
<feature type="compositionally biased region" description="Basic and acidic residues" evidence="3">
    <location>
        <begin position="435"/>
        <end position="477"/>
    </location>
</feature>
<comment type="subcellular location">
    <subcellularLocation>
        <location evidence="1">Nucleus</location>
    </subcellularLocation>
</comment>
<dbReference type="GO" id="GO:0005634">
    <property type="term" value="C:nucleus"/>
    <property type="evidence" value="ECO:0007669"/>
    <property type="project" value="UniProtKB-SubCell"/>
</dbReference>
<accession>A0A423XCG2</accession>
<dbReference type="Pfam" id="PF04824">
    <property type="entry name" value="Rad21_Rec8"/>
    <property type="match status" value="1"/>
</dbReference>
<dbReference type="PANTHER" id="PTHR12585:SF70">
    <property type="entry name" value="RAD21_REC8 N TERMINAL DOMAIN PROTEIN (AFU_ORTHOLOGUE AFUA_6G02900)"/>
    <property type="match status" value="1"/>
</dbReference>
<dbReference type="InterPro" id="IPR006909">
    <property type="entry name" value="Rad21/Rec8_C_eu"/>
</dbReference>
<feature type="domain" description="Rad21/Rec8-like protein C-terminal eukaryotic" evidence="4">
    <location>
        <begin position="614"/>
        <end position="644"/>
    </location>
</feature>
<reference evidence="6 7" key="1">
    <citation type="submission" date="2015-09" db="EMBL/GenBank/DDBJ databases">
        <title>Host preference determinants of Valsa canker pathogens revealed by comparative genomics.</title>
        <authorList>
            <person name="Yin Z."/>
            <person name="Huang L."/>
        </authorList>
    </citation>
    <scope>NUCLEOTIDE SEQUENCE [LARGE SCALE GENOMIC DNA]</scope>
    <source>
        <strain evidence="6 7">SXYLt</strain>
    </source>
</reference>
<sequence length="681" mass="74604">MFYSHEILASPQYGVATVWLVANNRKINRKAIEGVNVPRACTIIEKPPGAPIALRLQGNLLYGVSGVYLRKHTYLLDDAEKMWSAMRTFCRSTQLSASNEIDKNAGKAKRTQLILVDDPNFVPDFNLPSLDFDDKGELRLPGWELSQQSKLFSQLSPFESGGSRASPAGAPLINLDIRHSSSQGSLNIEPPFGKGNLNPDEGDLMMGFGEEEVLPFADFGLIIDADGNLVEQPEPELPPHPPSVAKEAGSGLHLPADEGLVMTAGEELQVIFGEEEQHLPEMALQPIPQPDDQGSVPLPSEELPSSESANHEPQPRKKRDIKRMAPDSAIHVGREEFKSWTEDYVARTEGARNTYRQVTAAQARKNAYNLSFGMGLMGIGVLNQIPGLDHPLAQMFAGDELKAMVFGDPEENQVDVSQAHRRRSASDAFGGEENEERRVRARPNEDPEKEHHVGRQDEQPPEVGREHPGSAMSDHRRSSNAPWNRPSSIVPSSTHSRKGTEGGRHRVESSPLVGRSGNLPADPKFSDGNMPAFGSDGFGPLPDDAQDLSFVSDLAAATGAPAQEANTSQVMHDALDREGRNFLGFVERVAADRGDDDEGEENRRWVTFDGLFEPQDRTKLVVAQAFLHVLTLATKGQIKVEQDGSKENIPFGEIHVGVTVPFEEHYESAPEQMEGVGEAED</sequence>
<dbReference type="Pfam" id="PF04825">
    <property type="entry name" value="Rad21_Rec8_N"/>
    <property type="match status" value="1"/>
</dbReference>
<comment type="caution">
    <text evidence="6">The sequence shown here is derived from an EMBL/GenBank/DDBJ whole genome shotgun (WGS) entry which is preliminary data.</text>
</comment>
<gene>
    <name evidence="6" type="ORF">VPNG_04593</name>
</gene>
<organism evidence="6 7">
    <name type="scientific">Cytospora leucostoma</name>
    <dbReference type="NCBI Taxonomy" id="1230097"/>
    <lineage>
        <taxon>Eukaryota</taxon>
        <taxon>Fungi</taxon>
        <taxon>Dikarya</taxon>
        <taxon>Ascomycota</taxon>
        <taxon>Pezizomycotina</taxon>
        <taxon>Sordariomycetes</taxon>
        <taxon>Sordariomycetidae</taxon>
        <taxon>Diaporthales</taxon>
        <taxon>Cytosporaceae</taxon>
        <taxon>Cytospora</taxon>
    </lineage>
</organism>
<protein>
    <recommendedName>
        <fullName evidence="8">Rad21/Rec8-like protein N-terminal domain-containing protein</fullName>
    </recommendedName>
</protein>
<evidence type="ECO:0000313" key="6">
    <source>
        <dbReference type="EMBL" id="ROW13715.1"/>
    </source>
</evidence>
<feature type="region of interest" description="Disordered" evidence="3">
    <location>
        <begin position="411"/>
        <end position="541"/>
    </location>
</feature>
<feature type="region of interest" description="Disordered" evidence="3">
    <location>
        <begin position="230"/>
        <end position="250"/>
    </location>
</feature>
<dbReference type="CDD" id="cd21789">
    <property type="entry name" value="Rad21_Rec8_M_SpRec8p-like"/>
    <property type="match status" value="1"/>
</dbReference>
<dbReference type="GO" id="GO:0007064">
    <property type="term" value="P:mitotic sister chromatid cohesion"/>
    <property type="evidence" value="ECO:0007669"/>
    <property type="project" value="TreeGrafter"/>
</dbReference>
<keyword evidence="7" id="KW-1185">Reference proteome</keyword>
<dbReference type="GO" id="GO:0030892">
    <property type="term" value="C:mitotic cohesin complex"/>
    <property type="evidence" value="ECO:0007669"/>
    <property type="project" value="TreeGrafter"/>
</dbReference>
<feature type="compositionally biased region" description="Basic and acidic residues" evidence="3">
    <location>
        <begin position="498"/>
        <end position="508"/>
    </location>
</feature>
<evidence type="ECO:0000313" key="7">
    <source>
        <dbReference type="Proteomes" id="UP000285146"/>
    </source>
</evidence>
<evidence type="ECO:0000256" key="1">
    <source>
        <dbReference type="ARBA" id="ARBA00004123"/>
    </source>
</evidence>
<evidence type="ECO:0000256" key="2">
    <source>
        <dbReference type="ARBA" id="ARBA00023242"/>
    </source>
</evidence>
<dbReference type="EMBL" id="LKEB01000018">
    <property type="protein sequence ID" value="ROW13715.1"/>
    <property type="molecule type" value="Genomic_DNA"/>
</dbReference>
<dbReference type="PANTHER" id="PTHR12585">
    <property type="entry name" value="SCC1 / RAD21 FAMILY MEMBER"/>
    <property type="match status" value="1"/>
</dbReference>
<name>A0A423XCG2_9PEZI</name>
<feature type="domain" description="Rad21/Rec8-like protein N-terminal" evidence="5">
    <location>
        <begin position="1"/>
        <end position="109"/>
    </location>
</feature>
<dbReference type="GO" id="GO:0003682">
    <property type="term" value="F:chromatin binding"/>
    <property type="evidence" value="ECO:0007669"/>
    <property type="project" value="TreeGrafter"/>
</dbReference>
<feature type="compositionally biased region" description="Low complexity" evidence="3">
    <location>
        <begin position="297"/>
        <end position="308"/>
    </location>
</feature>
<evidence type="ECO:0000259" key="4">
    <source>
        <dbReference type="Pfam" id="PF04824"/>
    </source>
</evidence>
<evidence type="ECO:0000256" key="3">
    <source>
        <dbReference type="SAM" id="MobiDB-lite"/>
    </source>
</evidence>
<feature type="region of interest" description="Disordered" evidence="3">
    <location>
        <begin position="285"/>
        <end position="328"/>
    </location>
</feature>
<feature type="compositionally biased region" description="Polar residues" evidence="3">
    <location>
        <begin position="479"/>
        <end position="494"/>
    </location>
</feature>
<dbReference type="InParanoid" id="A0A423XCG2"/>
<dbReference type="InterPro" id="IPR006910">
    <property type="entry name" value="Rad21_Rec8_N"/>
</dbReference>
<evidence type="ECO:0008006" key="8">
    <source>
        <dbReference type="Google" id="ProtNLM"/>
    </source>
</evidence>
<dbReference type="Proteomes" id="UP000285146">
    <property type="component" value="Unassembled WGS sequence"/>
</dbReference>